<proteinExistence type="predicted"/>
<dbReference type="KEGG" id="fmr:Fuma_01629"/>
<keyword evidence="2" id="KW-1185">Reference proteome</keyword>
<evidence type="ECO:0000313" key="1">
    <source>
        <dbReference type="EMBL" id="APZ92028.1"/>
    </source>
</evidence>
<accession>A0A1P8WD71</accession>
<dbReference type="AlphaFoldDB" id="A0A1P8WD71"/>
<organism evidence="1 2">
    <name type="scientific">Fuerstiella marisgermanici</name>
    <dbReference type="NCBI Taxonomy" id="1891926"/>
    <lineage>
        <taxon>Bacteria</taxon>
        <taxon>Pseudomonadati</taxon>
        <taxon>Planctomycetota</taxon>
        <taxon>Planctomycetia</taxon>
        <taxon>Planctomycetales</taxon>
        <taxon>Planctomycetaceae</taxon>
        <taxon>Fuerstiella</taxon>
    </lineage>
</organism>
<dbReference type="EMBL" id="CP017641">
    <property type="protein sequence ID" value="APZ92028.1"/>
    <property type="molecule type" value="Genomic_DNA"/>
</dbReference>
<reference evidence="1 2" key="1">
    <citation type="journal article" date="2016" name="Front. Microbiol.">
        <title>Fuerstia marisgermanicae gen. nov., sp. nov., an Unusual Member of the Phylum Planctomycetes from the German Wadden Sea.</title>
        <authorList>
            <person name="Kohn T."/>
            <person name="Heuer A."/>
            <person name="Jogler M."/>
            <person name="Vollmers J."/>
            <person name="Boedeker C."/>
            <person name="Bunk B."/>
            <person name="Rast P."/>
            <person name="Borchert D."/>
            <person name="Glockner I."/>
            <person name="Freese H.M."/>
            <person name="Klenk H.P."/>
            <person name="Overmann J."/>
            <person name="Kaster A.K."/>
            <person name="Rohde M."/>
            <person name="Wiegand S."/>
            <person name="Jogler C."/>
        </authorList>
    </citation>
    <scope>NUCLEOTIDE SEQUENCE [LARGE SCALE GENOMIC DNA]</scope>
    <source>
        <strain evidence="1 2">NH11</strain>
    </source>
</reference>
<protein>
    <submittedName>
        <fullName evidence="1">Uncharacterized protein</fullName>
    </submittedName>
</protein>
<sequence length="63" mass="7082">MVSPSNYMNQVRDEGNCGEEACECAVKLTLNSRRQPHSRQSCEPPLVIEILRTEIGYKAGTDR</sequence>
<gene>
    <name evidence="1" type="ORF">Fuma_01629</name>
</gene>
<dbReference type="Proteomes" id="UP000187735">
    <property type="component" value="Chromosome"/>
</dbReference>
<name>A0A1P8WD71_9PLAN</name>
<evidence type="ECO:0000313" key="2">
    <source>
        <dbReference type="Proteomes" id="UP000187735"/>
    </source>
</evidence>